<reference evidence="2" key="1">
    <citation type="submission" date="2022-08" db="EMBL/GenBank/DDBJ databases">
        <title>Genomic Encyclopedia of Type Strains, Phase III (KMG-III): the genomes of soil and plant-associated and newly described type strains.</title>
        <authorList>
            <person name="Whitman W."/>
        </authorList>
    </citation>
    <scope>NUCLEOTIDE SEQUENCE</scope>
    <source>
        <strain evidence="2">HMT 1</strain>
    </source>
</reference>
<protein>
    <submittedName>
        <fullName evidence="2">Uncharacterized protein</fullName>
    </submittedName>
</protein>
<evidence type="ECO:0000313" key="3">
    <source>
        <dbReference type="Proteomes" id="UP001204445"/>
    </source>
</evidence>
<dbReference type="Proteomes" id="UP001204445">
    <property type="component" value="Unassembled WGS sequence"/>
</dbReference>
<keyword evidence="3" id="KW-1185">Reference proteome</keyword>
<evidence type="ECO:0000256" key="1">
    <source>
        <dbReference type="SAM" id="Phobius"/>
    </source>
</evidence>
<feature type="transmembrane region" description="Helical" evidence="1">
    <location>
        <begin position="7"/>
        <end position="26"/>
    </location>
</feature>
<sequence length="74" mass="8218">MSVLLEIAGVALGVWVVIGIGLKAMHDGYTYDNNLPHGQRTIHRSERPVRFWYVSGFYTLGGIGIIFYSLGYLG</sequence>
<name>A0AAE3L1I3_9GAMM</name>
<gene>
    <name evidence="2" type="ORF">J2T55_002137</name>
</gene>
<proteinExistence type="predicted"/>
<dbReference type="RefSeq" id="WP_259056372.1">
    <property type="nucleotide sequence ID" value="NZ_JANUCT010000015.1"/>
</dbReference>
<accession>A0AAE3L1I3</accession>
<comment type="caution">
    <text evidence="2">The sequence shown here is derived from an EMBL/GenBank/DDBJ whole genome shotgun (WGS) entry which is preliminary data.</text>
</comment>
<dbReference type="EMBL" id="JANUCT010000015">
    <property type="protein sequence ID" value="MCS3904104.1"/>
    <property type="molecule type" value="Genomic_DNA"/>
</dbReference>
<evidence type="ECO:0000313" key="2">
    <source>
        <dbReference type="EMBL" id="MCS3904104.1"/>
    </source>
</evidence>
<keyword evidence="1" id="KW-1133">Transmembrane helix</keyword>
<keyword evidence="1" id="KW-0812">Transmembrane</keyword>
<organism evidence="2 3">
    <name type="scientific">Methylohalomonas lacus</name>
    <dbReference type="NCBI Taxonomy" id="398773"/>
    <lineage>
        <taxon>Bacteria</taxon>
        <taxon>Pseudomonadati</taxon>
        <taxon>Pseudomonadota</taxon>
        <taxon>Gammaproteobacteria</taxon>
        <taxon>Methylohalomonadales</taxon>
        <taxon>Methylohalomonadaceae</taxon>
        <taxon>Methylohalomonas</taxon>
    </lineage>
</organism>
<keyword evidence="1" id="KW-0472">Membrane</keyword>
<dbReference type="AlphaFoldDB" id="A0AAE3L1I3"/>
<feature type="transmembrane region" description="Helical" evidence="1">
    <location>
        <begin position="51"/>
        <end position="73"/>
    </location>
</feature>